<reference evidence="1 2" key="1">
    <citation type="submission" date="2015-08" db="EMBL/GenBank/DDBJ databases">
        <title>Next Generation Sequencing and Analysis of the Genome of Puccinia sorghi L Schw, the Causal Agent of Maize Common Rust.</title>
        <authorList>
            <person name="Rochi L."/>
            <person name="Burguener G."/>
            <person name="Darino M."/>
            <person name="Turjanski A."/>
            <person name="Kreff E."/>
            <person name="Dieguez M.J."/>
            <person name="Sacco F."/>
        </authorList>
    </citation>
    <scope>NUCLEOTIDE SEQUENCE [LARGE SCALE GENOMIC DNA]</scope>
    <source>
        <strain evidence="1 2">RO10H11247</strain>
    </source>
</reference>
<evidence type="ECO:0000313" key="2">
    <source>
        <dbReference type="Proteomes" id="UP000037035"/>
    </source>
</evidence>
<sequence>HHLAYISSTLFTKKVSKERKEEGKNHQDEERKLIQTAQERVGLSFLIFNSRLMLIGFSKNLPKRYLKIINCIQAHIDGEFFPQKAVYIVKKLPFQSKTATLFFKRLDNVMRQSAIDDGKRIQGQQRIRHPDAPVTLFPKAPKGLPLDFYNSK</sequence>
<accession>A0A0L6VPB7</accession>
<comment type="caution">
    <text evidence="1">The sequence shown here is derived from an EMBL/GenBank/DDBJ whole genome shotgun (WGS) entry which is preliminary data.</text>
</comment>
<keyword evidence="2" id="KW-1185">Reference proteome</keyword>
<gene>
    <name evidence="1" type="ORF">VP01_13273g1</name>
</gene>
<dbReference type="VEuPathDB" id="FungiDB:VP01_13273g1"/>
<dbReference type="STRING" id="27349.A0A0L6VPB7"/>
<dbReference type="OrthoDB" id="2507052at2759"/>
<dbReference type="AlphaFoldDB" id="A0A0L6VPB7"/>
<evidence type="ECO:0000313" key="1">
    <source>
        <dbReference type="EMBL" id="KNZ62000.1"/>
    </source>
</evidence>
<protein>
    <submittedName>
        <fullName evidence="1">Uncharacterized protein</fullName>
    </submittedName>
</protein>
<proteinExistence type="predicted"/>
<feature type="non-terminal residue" evidence="1">
    <location>
        <position position="1"/>
    </location>
</feature>
<dbReference type="EMBL" id="LAVV01003636">
    <property type="protein sequence ID" value="KNZ62000.1"/>
    <property type="molecule type" value="Genomic_DNA"/>
</dbReference>
<organism evidence="1 2">
    <name type="scientific">Puccinia sorghi</name>
    <dbReference type="NCBI Taxonomy" id="27349"/>
    <lineage>
        <taxon>Eukaryota</taxon>
        <taxon>Fungi</taxon>
        <taxon>Dikarya</taxon>
        <taxon>Basidiomycota</taxon>
        <taxon>Pucciniomycotina</taxon>
        <taxon>Pucciniomycetes</taxon>
        <taxon>Pucciniales</taxon>
        <taxon>Pucciniaceae</taxon>
        <taxon>Puccinia</taxon>
    </lineage>
</organism>
<dbReference type="Proteomes" id="UP000037035">
    <property type="component" value="Unassembled WGS sequence"/>
</dbReference>
<feature type="non-terminal residue" evidence="1">
    <location>
        <position position="152"/>
    </location>
</feature>
<name>A0A0L6VPB7_9BASI</name>